<gene>
    <name evidence="3" type="ORF">Q765_13425</name>
</gene>
<comment type="caution">
    <text evidence="3">The sequence shown here is derived from an EMBL/GenBank/DDBJ whole genome shotgun (WGS) entry which is preliminary data.</text>
</comment>
<dbReference type="PANTHER" id="PTHR43143:SF1">
    <property type="entry name" value="SERINE_THREONINE-PROTEIN PHOSPHATASE CPPED1"/>
    <property type="match status" value="1"/>
</dbReference>
<feature type="signal peptide" evidence="1">
    <location>
        <begin position="1"/>
        <end position="20"/>
    </location>
</feature>
<evidence type="ECO:0000259" key="2">
    <source>
        <dbReference type="Pfam" id="PF00149"/>
    </source>
</evidence>
<dbReference type="Gene3D" id="3.60.21.10">
    <property type="match status" value="1"/>
</dbReference>
<evidence type="ECO:0000313" key="3">
    <source>
        <dbReference type="EMBL" id="KGO86055.1"/>
    </source>
</evidence>
<protein>
    <submittedName>
        <fullName evidence="3">Phosphoesterase</fullName>
    </submittedName>
</protein>
<dbReference type="RefSeq" id="WP_020214799.1">
    <property type="nucleotide sequence ID" value="NZ_JRLX01000014.1"/>
</dbReference>
<dbReference type="OrthoDB" id="9816081at2"/>
<proteinExistence type="predicted"/>
<dbReference type="GO" id="GO:0016787">
    <property type="term" value="F:hydrolase activity"/>
    <property type="evidence" value="ECO:0007669"/>
    <property type="project" value="InterPro"/>
</dbReference>
<dbReference type="Pfam" id="PF00149">
    <property type="entry name" value="Metallophos"/>
    <property type="match status" value="1"/>
</dbReference>
<organism evidence="3 4">
    <name type="scientific">Flavobacterium rivuli WB 3.3-2 = DSM 21788</name>
    <dbReference type="NCBI Taxonomy" id="1121895"/>
    <lineage>
        <taxon>Bacteria</taxon>
        <taxon>Pseudomonadati</taxon>
        <taxon>Bacteroidota</taxon>
        <taxon>Flavobacteriia</taxon>
        <taxon>Flavobacteriales</taxon>
        <taxon>Flavobacteriaceae</taxon>
        <taxon>Flavobacterium</taxon>
    </lineage>
</organism>
<feature type="chain" id="PRO_5001991217" evidence="1">
    <location>
        <begin position="21"/>
        <end position="268"/>
    </location>
</feature>
<dbReference type="PROSITE" id="PS51257">
    <property type="entry name" value="PROKAR_LIPOPROTEIN"/>
    <property type="match status" value="1"/>
</dbReference>
<dbReference type="SUPFAM" id="SSF56300">
    <property type="entry name" value="Metallo-dependent phosphatases"/>
    <property type="match status" value="1"/>
</dbReference>
<feature type="domain" description="Calcineurin-like phosphoesterase" evidence="2">
    <location>
        <begin position="55"/>
        <end position="226"/>
    </location>
</feature>
<dbReference type="InterPro" id="IPR051918">
    <property type="entry name" value="STPP_CPPED1"/>
</dbReference>
<dbReference type="PANTHER" id="PTHR43143">
    <property type="entry name" value="METALLOPHOSPHOESTERASE, CALCINEURIN SUPERFAMILY"/>
    <property type="match status" value="1"/>
</dbReference>
<dbReference type="Proteomes" id="UP000030152">
    <property type="component" value="Unassembled WGS sequence"/>
</dbReference>
<dbReference type="AlphaFoldDB" id="A0A0A2MCP5"/>
<dbReference type="STRING" id="1121895.GCA_000378485_03624"/>
<evidence type="ECO:0000313" key="4">
    <source>
        <dbReference type="Proteomes" id="UP000030152"/>
    </source>
</evidence>
<accession>A0A0A2MCP5</accession>
<reference evidence="3 4" key="1">
    <citation type="submission" date="2013-09" db="EMBL/GenBank/DDBJ databases">
        <authorList>
            <person name="Zeng Z."/>
            <person name="Chen C."/>
        </authorList>
    </citation>
    <scope>NUCLEOTIDE SEQUENCE [LARGE SCALE GENOMIC DNA]</scope>
    <source>
        <strain evidence="3 4">WB 3.3-2</strain>
    </source>
</reference>
<dbReference type="eggNOG" id="COG1409">
    <property type="taxonomic scope" value="Bacteria"/>
</dbReference>
<sequence>MIRKLLLSFALLFLFAGCDMFDYHPYDGQITGDKGVNAKNIARIEAACAGKTSIKFVSMGDTQRWYDETEEFVKALNKRNDIDFVIHDGDFTDFGATEEFMWMRDIMNGLNVPYVGLLGNHDCLANGEDIFRTIFGPENFSFKAGNVNFICLNTNALEFDYSRPVPDFEFIQNEIDKQQPEQNKTVVAMHARPYSEQFDNNVARVFQNIIKGFPDLQFCINGHDHHLQANDLFNDGIMYYGSASIDKKSYLVYTITPDNQYTYEVVYF</sequence>
<dbReference type="InterPro" id="IPR004843">
    <property type="entry name" value="Calcineurin-like_PHP"/>
</dbReference>
<keyword evidence="4" id="KW-1185">Reference proteome</keyword>
<dbReference type="InterPro" id="IPR029052">
    <property type="entry name" value="Metallo-depent_PP-like"/>
</dbReference>
<name>A0A0A2MCP5_9FLAO</name>
<dbReference type="EMBL" id="JRLX01000014">
    <property type="protein sequence ID" value="KGO86055.1"/>
    <property type="molecule type" value="Genomic_DNA"/>
</dbReference>
<keyword evidence="1" id="KW-0732">Signal</keyword>
<evidence type="ECO:0000256" key="1">
    <source>
        <dbReference type="SAM" id="SignalP"/>
    </source>
</evidence>